<name>A0A1S7NZP0_9HYPH</name>
<dbReference type="AlphaFoldDB" id="A0A1S7NZP0"/>
<proteinExistence type="predicted"/>
<reference evidence="3" key="1">
    <citation type="submission" date="2016-01" db="EMBL/GenBank/DDBJ databases">
        <authorList>
            <person name="Regsiter A."/>
            <person name="william w."/>
        </authorList>
    </citation>
    <scope>NUCLEOTIDE SEQUENCE [LARGE SCALE GENOMIC DNA]</scope>
    <source>
        <strain evidence="3">CFBP 6623</strain>
    </source>
</reference>
<dbReference type="Proteomes" id="UP000191988">
    <property type="component" value="Unassembled WGS sequence"/>
</dbReference>
<accession>A0A1S7NZP0</accession>
<evidence type="ECO:0000313" key="2">
    <source>
        <dbReference type="EMBL" id="CUX13908.1"/>
    </source>
</evidence>
<keyword evidence="3" id="KW-1185">Reference proteome</keyword>
<feature type="compositionally biased region" description="Basic and acidic residues" evidence="1">
    <location>
        <begin position="60"/>
        <end position="70"/>
    </location>
</feature>
<protein>
    <submittedName>
        <fullName evidence="2">Uncharacterized protein</fullName>
    </submittedName>
</protein>
<evidence type="ECO:0000313" key="3">
    <source>
        <dbReference type="Proteomes" id="UP000191988"/>
    </source>
</evidence>
<evidence type="ECO:0000256" key="1">
    <source>
        <dbReference type="SAM" id="MobiDB-lite"/>
    </source>
</evidence>
<organism evidence="2 3">
    <name type="scientific">Agrobacterium tomkonis CFBP 6623</name>
    <dbReference type="NCBI Taxonomy" id="1183432"/>
    <lineage>
        <taxon>Bacteria</taxon>
        <taxon>Pseudomonadati</taxon>
        <taxon>Pseudomonadota</taxon>
        <taxon>Alphaproteobacteria</taxon>
        <taxon>Hyphomicrobiales</taxon>
        <taxon>Rhizobiaceae</taxon>
        <taxon>Rhizobium/Agrobacterium group</taxon>
        <taxon>Agrobacterium</taxon>
        <taxon>Agrobacterium tumefaciens complex</taxon>
    </lineage>
</organism>
<gene>
    <name evidence="2" type="ORF">AGR3A_Cc190006</name>
</gene>
<dbReference type="EMBL" id="FBWK01000011">
    <property type="protein sequence ID" value="CUX13908.1"/>
    <property type="molecule type" value="Genomic_DNA"/>
</dbReference>
<sequence length="78" mass="9134">MRRRSGEQGLMKGNGRTVVITRSWFVHFAKRPIEFTWEFFDLPNRCGHSAAFDLGTFPDRAQKSPPERASKRQNVRLR</sequence>
<feature type="region of interest" description="Disordered" evidence="1">
    <location>
        <begin position="53"/>
        <end position="78"/>
    </location>
</feature>